<feature type="compositionally biased region" description="Pro residues" evidence="1">
    <location>
        <begin position="312"/>
        <end position="330"/>
    </location>
</feature>
<gene>
    <name evidence="2" type="ORF">KI809_12995</name>
</gene>
<organism evidence="2 3">
    <name type="scientific">Geoanaerobacter pelophilus</name>
    <dbReference type="NCBI Taxonomy" id="60036"/>
    <lineage>
        <taxon>Bacteria</taxon>
        <taxon>Pseudomonadati</taxon>
        <taxon>Thermodesulfobacteriota</taxon>
        <taxon>Desulfuromonadia</taxon>
        <taxon>Geobacterales</taxon>
        <taxon>Geobacteraceae</taxon>
        <taxon>Geoanaerobacter</taxon>
    </lineage>
</organism>
<comment type="caution">
    <text evidence="2">The sequence shown here is derived from an EMBL/GenBank/DDBJ whole genome shotgun (WGS) entry which is preliminary data.</text>
</comment>
<evidence type="ECO:0000313" key="2">
    <source>
        <dbReference type="EMBL" id="MBT0665217.1"/>
    </source>
</evidence>
<protein>
    <recommendedName>
        <fullName evidence="4">Lipoprotein</fullName>
    </recommendedName>
</protein>
<sequence>MTRFSLFLLLTLVTLSSVGCSHNYYNIPRETYEQKVRTLGVAPIFVDADSDIRHPERDTLVALLKDFNRKNEAELVAGIKNAGNYFSVALLNDDADKLFSNIFFRREKRDDAGIIYNKYFYKGPEIRDIISKNSLDALLLLVVSGITTRENVYSSNLLSKLDSDYNYLIVSGQIIDAEGNVLWEFPNFRQRRLTYPKFLALQYPDFDEAAANETDKVEVKFRTIPGINRFLGKSSPSSFRSKGSVSDAYSAIFDDMISMLRHPSNPFGGDKKEKTQPQPQLQNQPAPERQPQPAPPAQPTPVKSDVPVPSRNVPPPKIDAPVTIPSPPGSPAGESINSPTIAPAN</sequence>
<proteinExistence type="predicted"/>
<keyword evidence="3" id="KW-1185">Reference proteome</keyword>
<feature type="compositionally biased region" description="Polar residues" evidence="1">
    <location>
        <begin position="335"/>
        <end position="345"/>
    </location>
</feature>
<feature type="compositionally biased region" description="Low complexity" evidence="1">
    <location>
        <begin position="276"/>
        <end position="287"/>
    </location>
</feature>
<reference evidence="2 3" key="1">
    <citation type="submission" date="2021-05" db="EMBL/GenBank/DDBJ databases">
        <title>The draft genome of Geobacter pelophilus DSM 12255.</title>
        <authorList>
            <person name="Xu Z."/>
            <person name="Masuda Y."/>
            <person name="Itoh H."/>
            <person name="Senoo K."/>
        </authorList>
    </citation>
    <scope>NUCLEOTIDE SEQUENCE [LARGE SCALE GENOMIC DNA]</scope>
    <source>
        <strain evidence="2 3">DSM 12255</strain>
    </source>
</reference>
<dbReference type="PROSITE" id="PS51257">
    <property type="entry name" value="PROKAR_LIPOPROTEIN"/>
    <property type="match status" value="1"/>
</dbReference>
<accession>A0AAW4L6P7</accession>
<evidence type="ECO:0008006" key="4">
    <source>
        <dbReference type="Google" id="ProtNLM"/>
    </source>
</evidence>
<evidence type="ECO:0000256" key="1">
    <source>
        <dbReference type="SAM" id="MobiDB-lite"/>
    </source>
</evidence>
<name>A0AAW4L6P7_9BACT</name>
<feature type="region of interest" description="Disordered" evidence="1">
    <location>
        <begin position="260"/>
        <end position="345"/>
    </location>
</feature>
<dbReference type="AlphaFoldDB" id="A0AAW4L6P7"/>
<dbReference type="Proteomes" id="UP000811899">
    <property type="component" value="Unassembled WGS sequence"/>
</dbReference>
<dbReference type="EMBL" id="JAHCVJ010000005">
    <property type="protein sequence ID" value="MBT0665217.1"/>
    <property type="molecule type" value="Genomic_DNA"/>
</dbReference>
<feature type="compositionally biased region" description="Pro residues" evidence="1">
    <location>
        <begin position="288"/>
        <end position="299"/>
    </location>
</feature>
<evidence type="ECO:0000313" key="3">
    <source>
        <dbReference type="Proteomes" id="UP000811899"/>
    </source>
</evidence>
<dbReference type="RefSeq" id="WP_214171991.1">
    <property type="nucleotide sequence ID" value="NZ_JAHCVJ010000005.1"/>
</dbReference>